<dbReference type="EMBL" id="JAVDBT010000002">
    <property type="protein sequence ID" value="MDQ2065140.1"/>
    <property type="molecule type" value="Genomic_DNA"/>
</dbReference>
<proteinExistence type="predicted"/>
<protein>
    <submittedName>
        <fullName evidence="1">YjbF family lipoprotein</fullName>
    </submittedName>
</protein>
<keyword evidence="2" id="KW-1185">Reference proteome</keyword>
<sequence length="183" mass="20164">MSKLPGMGGATRVDLDHVSRAQLEAFGKPILRARIPALGIDSLLSPRDQNGGMTTWEAAEGYTFTFRGGVLVETRGLGPDLMSALVPSTAEIASGSATKRSYFYTWEEDANQRRDYACTSLGMGQERLEVYGRAHVTRHIVETCSRDGGQLSNEFWFEGNSLRQSRQWISPKAGSGVFLWVID</sequence>
<name>A0ABU0VV59_9RHOB</name>
<gene>
    <name evidence="1" type="ORF">Q9295_02040</name>
</gene>
<reference evidence="1 2" key="1">
    <citation type="submission" date="2023-08" db="EMBL/GenBank/DDBJ databases">
        <title>Characterization of two Paracoccaceae strains isolated from Phycosphere and proposal of Xinfangfangia lacusdiani sp. nov.</title>
        <authorList>
            <person name="Deng Y."/>
            <person name="Zhang Y.Q."/>
        </authorList>
    </citation>
    <scope>NUCLEOTIDE SEQUENCE [LARGE SCALE GENOMIC DNA]</scope>
    <source>
        <strain evidence="1 2">CPCC 101601</strain>
    </source>
</reference>
<dbReference type="RefSeq" id="WP_306678835.1">
    <property type="nucleotide sequence ID" value="NZ_JAVDBT010000002.1"/>
</dbReference>
<organism evidence="1 2">
    <name type="scientific">Pseudogemmobacter lacusdianii</name>
    <dbReference type="NCBI Taxonomy" id="3069608"/>
    <lineage>
        <taxon>Bacteria</taxon>
        <taxon>Pseudomonadati</taxon>
        <taxon>Pseudomonadota</taxon>
        <taxon>Alphaproteobacteria</taxon>
        <taxon>Rhodobacterales</taxon>
        <taxon>Paracoccaceae</taxon>
        <taxon>Pseudogemmobacter</taxon>
    </lineage>
</organism>
<dbReference type="Pfam" id="PF11102">
    <property type="entry name" value="YjbF"/>
    <property type="match status" value="1"/>
</dbReference>
<evidence type="ECO:0000313" key="2">
    <source>
        <dbReference type="Proteomes" id="UP001239680"/>
    </source>
</evidence>
<comment type="caution">
    <text evidence="1">The sequence shown here is derived from an EMBL/GenBank/DDBJ whole genome shotgun (WGS) entry which is preliminary data.</text>
</comment>
<dbReference type="SUPFAM" id="SSF159270">
    <property type="entry name" value="YmcC-like"/>
    <property type="match status" value="1"/>
</dbReference>
<dbReference type="InterPro" id="IPR023373">
    <property type="entry name" value="YmcC_sf"/>
</dbReference>
<keyword evidence="1" id="KW-0449">Lipoprotein</keyword>
<accession>A0ABU0VV59</accession>
<dbReference type="Proteomes" id="UP001239680">
    <property type="component" value="Unassembled WGS sequence"/>
</dbReference>
<evidence type="ECO:0000313" key="1">
    <source>
        <dbReference type="EMBL" id="MDQ2065140.1"/>
    </source>
</evidence>
<dbReference type="InterPro" id="IPR021308">
    <property type="entry name" value="GfcB"/>
</dbReference>
<dbReference type="Gene3D" id="2.40.360.10">
    <property type="entry name" value="YmcC-like"/>
    <property type="match status" value="1"/>
</dbReference>